<dbReference type="AlphaFoldDB" id="A0A8S3SMB0"/>
<name>A0A8S3SMB0_MYTED</name>
<comment type="caution">
    <text evidence="2">The sequence shown here is derived from an EMBL/GenBank/DDBJ whole genome shotgun (WGS) entry which is preliminary data.</text>
</comment>
<dbReference type="EMBL" id="CAJPWZ010001624">
    <property type="protein sequence ID" value="CAG2219155.1"/>
    <property type="molecule type" value="Genomic_DNA"/>
</dbReference>
<sequence length="593" mass="67606">MAHNGPSVLVTSSSEEIKKKKGGFKLLRKPRAPKLPPIPFPPSPDPAERPFYENYDFENEEYETYSSFQQSPPPSAVPSLISPPPSESNPRRGISQRTLHLYGSPLSHVSYIAREDRKYVLDPLYRDRTSLGTYVDGKSLVKPFKPRGPDGLPARPPKRYNEVPFIPPGDPQDEFHYYQPPAFTLESFVGECADVMKMPLPKVREAIISKHNYKKLTNLLARKHIIQSNEEMHVKEFTPEDQNIPPTEPRIPQRQLLVEMAAMIKQHVRDLMGTEVKSVIRPLKKYSPQYNDANIPHTEIILYEDEETDLTRSSFQQRQETEVPSADTMFHSARSRYFQGSGRSQSPFTAPGDGVISPSELAILDCLINGGKILSLKAHFIAQVPDLSPLMRTVTYINLSFNDFSLFPREILGIRQLEGTGLYPSVCYHLFHWDYSPCQKLEHLDISYNKVTFIPIEIKYLTRCLRELNLEGNQLPAMPSGTLGLRRLIDMAALMMFNSDLHMHPEHYPESVNNVLASRSVCDCCQSALYGPGLRIIRPVSKLHGIKNLPFIFRACSPSCLQSFKSSKETLSEVLYGVKDREYEYEDEHREHM</sequence>
<proteinExistence type="predicted"/>
<dbReference type="Gene3D" id="3.80.10.10">
    <property type="entry name" value="Ribonuclease Inhibitor"/>
    <property type="match status" value="1"/>
</dbReference>
<evidence type="ECO:0000313" key="3">
    <source>
        <dbReference type="Proteomes" id="UP000683360"/>
    </source>
</evidence>
<keyword evidence="3" id="KW-1185">Reference proteome</keyword>
<dbReference type="Proteomes" id="UP000683360">
    <property type="component" value="Unassembled WGS sequence"/>
</dbReference>
<dbReference type="SUPFAM" id="SSF52058">
    <property type="entry name" value="L domain-like"/>
    <property type="match status" value="1"/>
</dbReference>
<gene>
    <name evidence="2" type="ORF">MEDL_32702</name>
</gene>
<evidence type="ECO:0000256" key="1">
    <source>
        <dbReference type="SAM" id="MobiDB-lite"/>
    </source>
</evidence>
<dbReference type="InterPro" id="IPR032675">
    <property type="entry name" value="LRR_dom_sf"/>
</dbReference>
<evidence type="ECO:0008006" key="4">
    <source>
        <dbReference type="Google" id="ProtNLM"/>
    </source>
</evidence>
<reference evidence="2" key="1">
    <citation type="submission" date="2021-03" db="EMBL/GenBank/DDBJ databases">
        <authorList>
            <person name="Bekaert M."/>
        </authorList>
    </citation>
    <scope>NUCLEOTIDE SEQUENCE</scope>
</reference>
<dbReference type="OrthoDB" id="660555at2759"/>
<feature type="region of interest" description="Disordered" evidence="1">
    <location>
        <begin position="1"/>
        <end position="93"/>
    </location>
</feature>
<dbReference type="Pfam" id="PF13516">
    <property type="entry name" value="LRR_6"/>
    <property type="match status" value="1"/>
</dbReference>
<feature type="compositionally biased region" description="Pro residues" evidence="1">
    <location>
        <begin position="33"/>
        <end position="45"/>
    </location>
</feature>
<feature type="compositionally biased region" description="Pro residues" evidence="1">
    <location>
        <begin position="71"/>
        <end position="87"/>
    </location>
</feature>
<accession>A0A8S3SMB0</accession>
<organism evidence="2 3">
    <name type="scientific">Mytilus edulis</name>
    <name type="common">Blue mussel</name>
    <dbReference type="NCBI Taxonomy" id="6550"/>
    <lineage>
        <taxon>Eukaryota</taxon>
        <taxon>Metazoa</taxon>
        <taxon>Spiralia</taxon>
        <taxon>Lophotrochozoa</taxon>
        <taxon>Mollusca</taxon>
        <taxon>Bivalvia</taxon>
        <taxon>Autobranchia</taxon>
        <taxon>Pteriomorphia</taxon>
        <taxon>Mytilida</taxon>
        <taxon>Mytiloidea</taxon>
        <taxon>Mytilidae</taxon>
        <taxon>Mytilinae</taxon>
        <taxon>Mytilus</taxon>
    </lineage>
</organism>
<protein>
    <recommendedName>
        <fullName evidence="4">Leucine-rich repeat-containing protein 63</fullName>
    </recommendedName>
</protein>
<evidence type="ECO:0000313" key="2">
    <source>
        <dbReference type="EMBL" id="CAG2219155.1"/>
    </source>
</evidence>
<dbReference type="InterPro" id="IPR001611">
    <property type="entry name" value="Leu-rich_rpt"/>
</dbReference>
<feature type="compositionally biased region" description="Basic residues" evidence="1">
    <location>
        <begin position="19"/>
        <end position="32"/>
    </location>
</feature>